<dbReference type="Gene3D" id="3.30.450.40">
    <property type="match status" value="1"/>
</dbReference>
<protein>
    <submittedName>
        <fullName evidence="6">IclR family transcriptional regulator</fullName>
    </submittedName>
</protein>
<dbReference type="EMBL" id="CP151767">
    <property type="protein sequence ID" value="WZU69145.1"/>
    <property type="molecule type" value="Genomic_DNA"/>
</dbReference>
<sequence length="267" mass="29341">MGRVTGDGTVGKALEVLDQVADFGRPVRFSELLSQSPFPKPTLYRLVQALTNQQMLAFDPDRQTYAPGLRLVRLAHAAWEQSTLAPIARPHVEALSRAVDETVHLAQLDHAQVLYVDKRNAGQPVRMYSQAGKVGPAYCTGVGKVMLAFSDPDVIDAIIAQQSFHVFTPNTLTGPEELRAELADIRANGYGFDREEHEPGIICVAMPIRSETGRVLGALSVTSTTRRTNLAGLEGYVPILRDTVEKISTEAQNWSFPHYDRKETAGM</sequence>
<evidence type="ECO:0000259" key="5">
    <source>
        <dbReference type="PROSITE" id="PS51078"/>
    </source>
</evidence>
<keyword evidence="2" id="KW-0238">DNA-binding</keyword>
<keyword evidence="3" id="KW-0804">Transcription</keyword>
<dbReference type="SUPFAM" id="SSF55781">
    <property type="entry name" value="GAF domain-like"/>
    <property type="match status" value="1"/>
</dbReference>
<reference evidence="7" key="1">
    <citation type="submission" date="2024-04" db="EMBL/GenBank/DDBJ databases">
        <title>Phylogenomic analyses of a clade within the roseobacter group suggest taxonomic reassignments of species of the genera Aestuariivita, Citreicella, Loktanella, Nautella, Pelagibaca, Ruegeria, Thalassobius, Thiobacimonas and Tropicibacter, and the proposal o.</title>
        <authorList>
            <person name="Jeon C.O."/>
        </authorList>
    </citation>
    <scope>NUCLEOTIDE SEQUENCE [LARGE SCALE GENOMIC DNA]</scope>
    <source>
        <strain evidence="7">SS1-5</strain>
    </source>
</reference>
<proteinExistence type="predicted"/>
<dbReference type="GO" id="GO:0003677">
    <property type="term" value="F:DNA binding"/>
    <property type="evidence" value="ECO:0007669"/>
    <property type="project" value="UniProtKB-KW"/>
</dbReference>
<dbReference type="InterPro" id="IPR036390">
    <property type="entry name" value="WH_DNA-bd_sf"/>
</dbReference>
<dbReference type="SUPFAM" id="SSF46785">
    <property type="entry name" value="Winged helix' DNA-binding domain"/>
    <property type="match status" value="1"/>
</dbReference>
<dbReference type="InterPro" id="IPR014757">
    <property type="entry name" value="Tscrpt_reg_IclR_C"/>
</dbReference>
<dbReference type="AlphaFoldDB" id="A0AAN0MDE6"/>
<feature type="domain" description="HTH iclR-type" evidence="4">
    <location>
        <begin position="7"/>
        <end position="69"/>
    </location>
</feature>
<dbReference type="PROSITE" id="PS51078">
    <property type="entry name" value="ICLR_ED"/>
    <property type="match status" value="1"/>
</dbReference>
<keyword evidence="1" id="KW-0805">Transcription regulation</keyword>
<dbReference type="PANTHER" id="PTHR30136">
    <property type="entry name" value="HELIX-TURN-HELIX TRANSCRIPTIONAL REGULATOR, ICLR FAMILY"/>
    <property type="match status" value="1"/>
</dbReference>
<gene>
    <name evidence="6" type="ORF">AABB31_09975</name>
</gene>
<dbReference type="Pfam" id="PF01614">
    <property type="entry name" value="IclR_C"/>
    <property type="match status" value="1"/>
</dbReference>
<dbReference type="Proteomes" id="UP001470809">
    <property type="component" value="Chromosome"/>
</dbReference>
<evidence type="ECO:0000256" key="2">
    <source>
        <dbReference type="ARBA" id="ARBA00023125"/>
    </source>
</evidence>
<dbReference type="PANTHER" id="PTHR30136:SF35">
    <property type="entry name" value="HTH-TYPE TRANSCRIPTIONAL REGULATOR RV1719"/>
    <property type="match status" value="1"/>
</dbReference>
<organism evidence="6 7">
    <name type="scientific">Yoonia rhodophyticola</name>
    <dbReference type="NCBI Taxonomy" id="3137370"/>
    <lineage>
        <taxon>Bacteria</taxon>
        <taxon>Pseudomonadati</taxon>
        <taxon>Pseudomonadota</taxon>
        <taxon>Alphaproteobacteria</taxon>
        <taxon>Rhodobacterales</taxon>
        <taxon>Paracoccaceae</taxon>
        <taxon>Yoonia</taxon>
    </lineage>
</organism>
<reference evidence="6 7" key="2">
    <citation type="submission" date="2024-08" db="EMBL/GenBank/DDBJ databases">
        <title>Phylogenomic analyses of a clade within the roseobacter group suggest taxonomic reassignments of species of the genera Aestuariivita, Citreicella, Loktanella, Nautella, Pelagibaca, Ruegeria, Thalassobius, Thiobacimonas and Tropicibacter, and the proposal o.</title>
        <authorList>
            <person name="Jeon C.O."/>
        </authorList>
    </citation>
    <scope>NUCLEOTIDE SEQUENCE [LARGE SCALE GENOMIC DNA]</scope>
    <source>
        <strain evidence="6 7">SS1-5</strain>
    </source>
</reference>
<dbReference type="SMART" id="SM00346">
    <property type="entry name" value="HTH_ICLR"/>
    <property type="match status" value="1"/>
</dbReference>
<evidence type="ECO:0000259" key="4">
    <source>
        <dbReference type="PROSITE" id="PS51077"/>
    </source>
</evidence>
<keyword evidence="7" id="KW-1185">Reference proteome</keyword>
<dbReference type="Gene3D" id="1.10.10.10">
    <property type="entry name" value="Winged helix-like DNA-binding domain superfamily/Winged helix DNA-binding domain"/>
    <property type="match status" value="1"/>
</dbReference>
<dbReference type="Pfam" id="PF09339">
    <property type="entry name" value="HTH_IclR"/>
    <property type="match status" value="1"/>
</dbReference>
<dbReference type="PROSITE" id="PS51077">
    <property type="entry name" value="HTH_ICLR"/>
    <property type="match status" value="1"/>
</dbReference>
<dbReference type="RefSeq" id="WP_342078438.1">
    <property type="nucleotide sequence ID" value="NZ_CP151767.2"/>
</dbReference>
<dbReference type="InterPro" id="IPR050707">
    <property type="entry name" value="HTH_MetabolicPath_Reg"/>
</dbReference>
<evidence type="ECO:0000256" key="1">
    <source>
        <dbReference type="ARBA" id="ARBA00023015"/>
    </source>
</evidence>
<dbReference type="InterPro" id="IPR029016">
    <property type="entry name" value="GAF-like_dom_sf"/>
</dbReference>
<evidence type="ECO:0000313" key="6">
    <source>
        <dbReference type="EMBL" id="WZU69145.1"/>
    </source>
</evidence>
<dbReference type="GO" id="GO:0045892">
    <property type="term" value="P:negative regulation of DNA-templated transcription"/>
    <property type="evidence" value="ECO:0007669"/>
    <property type="project" value="TreeGrafter"/>
</dbReference>
<dbReference type="InterPro" id="IPR036388">
    <property type="entry name" value="WH-like_DNA-bd_sf"/>
</dbReference>
<name>A0AAN0MDE6_9RHOB</name>
<dbReference type="InterPro" id="IPR005471">
    <property type="entry name" value="Tscrpt_reg_IclR_N"/>
</dbReference>
<accession>A0AAN0MDE6</accession>
<dbReference type="KEGG" id="yrh:AABB31_09975"/>
<evidence type="ECO:0000256" key="3">
    <source>
        <dbReference type="ARBA" id="ARBA00023163"/>
    </source>
</evidence>
<feature type="domain" description="IclR-ED" evidence="5">
    <location>
        <begin position="70"/>
        <end position="253"/>
    </location>
</feature>
<evidence type="ECO:0000313" key="7">
    <source>
        <dbReference type="Proteomes" id="UP001470809"/>
    </source>
</evidence>
<dbReference type="GO" id="GO:0003700">
    <property type="term" value="F:DNA-binding transcription factor activity"/>
    <property type="evidence" value="ECO:0007669"/>
    <property type="project" value="TreeGrafter"/>
</dbReference>